<evidence type="ECO:0000313" key="1">
    <source>
        <dbReference type="EMBL" id="QSR27343.1"/>
    </source>
</evidence>
<sequence length="72" mass="8246">MGGVAADGEPAVSVVRRWWAGLRWFVRESTGEARWDEYVARCAASGTVPMTRRAWERHRADQREHSPQSRCC</sequence>
<dbReference type="EMBL" id="CP022295">
    <property type="protein sequence ID" value="QSR27343.1"/>
    <property type="molecule type" value="Genomic_DNA"/>
</dbReference>
<evidence type="ECO:0000313" key="2">
    <source>
        <dbReference type="Proteomes" id="UP000662818"/>
    </source>
</evidence>
<organism evidence="1 2">
    <name type="scientific">Nocardioides aromaticivorans</name>
    <dbReference type="NCBI Taxonomy" id="200618"/>
    <lineage>
        <taxon>Bacteria</taxon>
        <taxon>Bacillati</taxon>
        <taxon>Actinomycetota</taxon>
        <taxon>Actinomycetes</taxon>
        <taxon>Propionibacteriales</taxon>
        <taxon>Nocardioidaceae</taxon>
        <taxon>Nocardioides</taxon>
    </lineage>
</organism>
<keyword evidence="2" id="KW-1185">Reference proteome</keyword>
<proteinExistence type="predicted"/>
<accession>A0ABX7PNF3</accession>
<name>A0ABX7PNF3_9ACTN</name>
<protein>
    <submittedName>
        <fullName evidence="1">DUF466 domain-containing protein</fullName>
    </submittedName>
</protein>
<dbReference type="Pfam" id="PF04328">
    <property type="entry name" value="Sel_put"/>
    <property type="match status" value="1"/>
</dbReference>
<dbReference type="Proteomes" id="UP000662818">
    <property type="component" value="Chromosome"/>
</dbReference>
<gene>
    <name evidence="1" type="ORF">CFH99_17110</name>
</gene>
<reference evidence="1 2" key="1">
    <citation type="submission" date="2017-06" db="EMBL/GenBank/DDBJ databases">
        <title>Complete Genome Sequence of the Soil Carbazole-Degrading Bacterium Nocardioides aromaticivorans IC177.</title>
        <authorList>
            <person name="Vejarano F."/>
            <person name="Suzuki-Minakuchi C."/>
            <person name="Ohtsubo Y."/>
            <person name="Tsuda M."/>
            <person name="Okada K."/>
            <person name="Nojiri H."/>
        </authorList>
    </citation>
    <scope>NUCLEOTIDE SEQUENCE [LARGE SCALE GENOMIC DNA]</scope>
    <source>
        <strain evidence="1 2">IC177</strain>
    </source>
</reference>
<dbReference type="InterPro" id="IPR007423">
    <property type="entry name" value="Sel_put"/>
</dbReference>